<evidence type="ECO:0000313" key="6">
    <source>
        <dbReference type="EMBL" id="OON41509.1"/>
    </source>
</evidence>
<sequence>MGRHREFNLDDALDAAVKVFWEKGYEGTSYEDLTQATGVKRPGLYATFGNKEALFRRVVERYTERYLGHMTAALAEPNARKMAEHVLYGTVMMTTSDPVYRGCLGVNGALACSDQAEPIREMLIQFRAHGEQALRVRLEQYKQAGDLPADTDCDVLAAWLVTVNYGLSVQAKAGVSARQLSAVVERTLAGWPAGSTR</sequence>
<dbReference type="EMBL" id="MRUL01000002">
    <property type="protein sequence ID" value="OON41509.1"/>
    <property type="molecule type" value="Genomic_DNA"/>
</dbReference>
<dbReference type="SUPFAM" id="SSF48498">
    <property type="entry name" value="Tetracyclin repressor-like, C-terminal domain"/>
    <property type="match status" value="1"/>
</dbReference>
<keyword evidence="2 4" id="KW-0238">DNA-binding</keyword>
<feature type="DNA-binding region" description="H-T-H motif" evidence="4">
    <location>
        <begin position="29"/>
        <end position="48"/>
    </location>
</feature>
<dbReference type="SUPFAM" id="SSF46689">
    <property type="entry name" value="Homeodomain-like"/>
    <property type="match status" value="1"/>
</dbReference>
<reference evidence="6 7" key="1">
    <citation type="submission" date="2016-12" db="EMBL/GenBank/DDBJ databases">
        <title>Izhakiella australiana sp. nov. of genus Izhakiella isolated from Australian desert.</title>
        <authorList>
            <person name="Ji M."/>
        </authorList>
    </citation>
    <scope>NUCLEOTIDE SEQUENCE [LARGE SCALE GENOMIC DNA]</scope>
    <source>
        <strain evidence="6 7">D4N98</strain>
    </source>
</reference>
<dbReference type="InterPro" id="IPR036271">
    <property type="entry name" value="Tet_transcr_reg_TetR-rel_C_sf"/>
</dbReference>
<proteinExistence type="predicted"/>
<organism evidence="6 7">
    <name type="scientific">Izhakiella australiensis</name>
    <dbReference type="NCBI Taxonomy" id="1926881"/>
    <lineage>
        <taxon>Bacteria</taxon>
        <taxon>Pseudomonadati</taxon>
        <taxon>Pseudomonadota</taxon>
        <taxon>Gammaproteobacteria</taxon>
        <taxon>Enterobacterales</taxon>
        <taxon>Erwiniaceae</taxon>
        <taxon>Izhakiella</taxon>
    </lineage>
</organism>
<dbReference type="PANTHER" id="PTHR47506">
    <property type="entry name" value="TRANSCRIPTIONAL REGULATORY PROTEIN"/>
    <property type="match status" value="1"/>
</dbReference>
<keyword evidence="1" id="KW-0805">Transcription regulation</keyword>
<feature type="domain" description="HTH tetR-type" evidence="5">
    <location>
        <begin position="6"/>
        <end position="66"/>
    </location>
</feature>
<dbReference type="PANTHER" id="PTHR47506:SF1">
    <property type="entry name" value="HTH-TYPE TRANSCRIPTIONAL REGULATOR YJDC"/>
    <property type="match status" value="1"/>
</dbReference>
<dbReference type="AlphaFoldDB" id="A0A1S8YQS9"/>
<evidence type="ECO:0000259" key="5">
    <source>
        <dbReference type="PROSITE" id="PS50977"/>
    </source>
</evidence>
<evidence type="ECO:0000256" key="1">
    <source>
        <dbReference type="ARBA" id="ARBA00023015"/>
    </source>
</evidence>
<evidence type="ECO:0000256" key="2">
    <source>
        <dbReference type="ARBA" id="ARBA00023125"/>
    </source>
</evidence>
<keyword evidence="3" id="KW-0804">Transcription</keyword>
<comment type="caution">
    <text evidence="6">The sequence shown here is derived from an EMBL/GenBank/DDBJ whole genome shotgun (WGS) entry which is preliminary data.</text>
</comment>
<dbReference type="Gene3D" id="1.10.357.10">
    <property type="entry name" value="Tetracycline Repressor, domain 2"/>
    <property type="match status" value="1"/>
</dbReference>
<evidence type="ECO:0000256" key="4">
    <source>
        <dbReference type="PROSITE-ProRule" id="PRU00335"/>
    </source>
</evidence>
<dbReference type="Pfam" id="PF16925">
    <property type="entry name" value="TetR_C_13"/>
    <property type="match status" value="1"/>
</dbReference>
<accession>A0A1S8YQS9</accession>
<dbReference type="RefSeq" id="WP_078001758.1">
    <property type="nucleotide sequence ID" value="NZ_MRUL01000002.1"/>
</dbReference>
<name>A0A1S8YQS9_9GAMM</name>
<dbReference type="InterPro" id="IPR011075">
    <property type="entry name" value="TetR_C"/>
</dbReference>
<dbReference type="GO" id="GO:0003677">
    <property type="term" value="F:DNA binding"/>
    <property type="evidence" value="ECO:0007669"/>
    <property type="project" value="UniProtKB-UniRule"/>
</dbReference>
<dbReference type="Proteomes" id="UP000190667">
    <property type="component" value="Unassembled WGS sequence"/>
</dbReference>
<dbReference type="Gene3D" id="1.10.10.60">
    <property type="entry name" value="Homeodomain-like"/>
    <property type="match status" value="1"/>
</dbReference>
<dbReference type="PROSITE" id="PS50977">
    <property type="entry name" value="HTH_TETR_2"/>
    <property type="match status" value="1"/>
</dbReference>
<protein>
    <submittedName>
        <fullName evidence="6">TetR family transcriptional regulator</fullName>
    </submittedName>
</protein>
<dbReference type="Pfam" id="PF00440">
    <property type="entry name" value="TetR_N"/>
    <property type="match status" value="1"/>
</dbReference>
<dbReference type="PRINTS" id="PR00455">
    <property type="entry name" value="HTHTETR"/>
</dbReference>
<keyword evidence="7" id="KW-1185">Reference proteome</keyword>
<evidence type="ECO:0000313" key="7">
    <source>
        <dbReference type="Proteomes" id="UP000190667"/>
    </source>
</evidence>
<dbReference type="InterPro" id="IPR001647">
    <property type="entry name" value="HTH_TetR"/>
</dbReference>
<dbReference type="InterPro" id="IPR009057">
    <property type="entry name" value="Homeodomain-like_sf"/>
</dbReference>
<gene>
    <name evidence="6" type="ORF">BTJ39_05625</name>
</gene>
<evidence type="ECO:0000256" key="3">
    <source>
        <dbReference type="ARBA" id="ARBA00023163"/>
    </source>
</evidence>
<dbReference type="OrthoDB" id="270177at2"/>